<dbReference type="VEuPathDB" id="FungiDB:SOCG_01129"/>
<dbReference type="RefSeq" id="XP_013019003.1">
    <property type="nucleotide sequence ID" value="XM_013163549.1"/>
</dbReference>
<dbReference type="Proteomes" id="UP000016088">
    <property type="component" value="Unassembled WGS sequence"/>
</dbReference>
<reference evidence="3 4" key="1">
    <citation type="journal article" date="2011" name="Science">
        <title>Comparative functional genomics of the fission yeasts.</title>
        <authorList>
            <person name="Rhind N."/>
            <person name="Chen Z."/>
            <person name="Yassour M."/>
            <person name="Thompson D.A."/>
            <person name="Haas B.J."/>
            <person name="Habib N."/>
            <person name="Wapinski I."/>
            <person name="Roy S."/>
            <person name="Lin M.F."/>
            <person name="Heiman D.I."/>
            <person name="Young S.K."/>
            <person name="Furuya K."/>
            <person name="Guo Y."/>
            <person name="Pidoux A."/>
            <person name="Chen H.M."/>
            <person name="Robbertse B."/>
            <person name="Goldberg J.M."/>
            <person name="Aoki K."/>
            <person name="Bayne E.H."/>
            <person name="Berlin A.M."/>
            <person name="Desjardins C.A."/>
            <person name="Dobbs E."/>
            <person name="Dukaj L."/>
            <person name="Fan L."/>
            <person name="FitzGerald M.G."/>
            <person name="French C."/>
            <person name="Gujja S."/>
            <person name="Hansen K."/>
            <person name="Keifenheim D."/>
            <person name="Levin J.Z."/>
            <person name="Mosher R.A."/>
            <person name="Mueller C.A."/>
            <person name="Pfiffner J."/>
            <person name="Priest M."/>
            <person name="Russ C."/>
            <person name="Smialowska A."/>
            <person name="Swoboda P."/>
            <person name="Sykes S.M."/>
            <person name="Vaughn M."/>
            <person name="Vengrova S."/>
            <person name="Yoder R."/>
            <person name="Zeng Q."/>
            <person name="Allshire R."/>
            <person name="Baulcombe D."/>
            <person name="Birren B.W."/>
            <person name="Brown W."/>
            <person name="Ekwall K."/>
            <person name="Kellis M."/>
            <person name="Leatherwood J."/>
            <person name="Levin H."/>
            <person name="Margalit H."/>
            <person name="Martienssen R."/>
            <person name="Nieduszynski C.A."/>
            <person name="Spatafora J.W."/>
            <person name="Friedman N."/>
            <person name="Dalgaard J.Z."/>
            <person name="Baumann P."/>
            <person name="Niki H."/>
            <person name="Regev A."/>
            <person name="Nusbaum C."/>
        </authorList>
    </citation>
    <scope>NUCLEOTIDE SEQUENCE [LARGE SCALE GENOMIC DNA]</scope>
    <source>
        <strain evidence="4">yFS286</strain>
    </source>
</reference>
<evidence type="ECO:0000313" key="4">
    <source>
        <dbReference type="Proteomes" id="UP000016088"/>
    </source>
</evidence>
<gene>
    <name evidence="3" type="ORF">SOCG_01129</name>
</gene>
<dbReference type="AlphaFoldDB" id="S9RH50"/>
<keyword evidence="4" id="KW-1185">Reference proteome</keyword>
<evidence type="ECO:0000313" key="3">
    <source>
        <dbReference type="EMBL" id="EPX73379.1"/>
    </source>
</evidence>
<accession>S9RH50</accession>
<dbReference type="OrthoDB" id="5475967at2759"/>
<comment type="similarity">
    <text evidence="1">Belongs to the UPF0612 family.</text>
</comment>
<dbReference type="EMBL" id="KE503207">
    <property type="protein sequence ID" value="EPX73379.1"/>
    <property type="molecule type" value="Genomic_DNA"/>
</dbReference>
<evidence type="ECO:0000259" key="2">
    <source>
        <dbReference type="Pfam" id="PF08593"/>
    </source>
</evidence>
<dbReference type="HOGENOM" id="CLU_1462150_0_0_1"/>
<name>S9RH50_SCHOY</name>
<dbReference type="Pfam" id="PF08593">
    <property type="entry name" value="Mug135_C"/>
    <property type="match status" value="1"/>
</dbReference>
<sequence length="185" mass="20726">MTKFNILREDVRSLRKDVGSLGGRLERLEGQFESNAINVQANNGEIHTSIRRIDSKVNKTRTLAQRSENILHRVMASDTKPIPFVNGQQHPAGLPELITISDIDGLNPEQLKTYLEGYGGNYDENEPRVFQKKSFLITSVLLRPKNPVTSFQITMNLLKMQEISGSQGVALVNIDEVLRLGILIS</sequence>
<dbReference type="InterPro" id="IPR013902">
    <property type="entry name" value="Mug135-like_C"/>
</dbReference>
<organism evidence="3 4">
    <name type="scientific">Schizosaccharomyces octosporus (strain yFS286)</name>
    <name type="common">Fission yeast</name>
    <name type="synonym">Octosporomyces octosporus</name>
    <dbReference type="NCBI Taxonomy" id="483514"/>
    <lineage>
        <taxon>Eukaryota</taxon>
        <taxon>Fungi</taxon>
        <taxon>Dikarya</taxon>
        <taxon>Ascomycota</taxon>
        <taxon>Taphrinomycotina</taxon>
        <taxon>Schizosaccharomycetes</taxon>
        <taxon>Schizosaccharomycetales</taxon>
        <taxon>Schizosaccharomycetaceae</taxon>
        <taxon>Schizosaccharomyces</taxon>
    </lineage>
</organism>
<dbReference type="GeneID" id="25030113"/>
<evidence type="ECO:0000256" key="1">
    <source>
        <dbReference type="ARBA" id="ARBA00005788"/>
    </source>
</evidence>
<protein>
    <recommendedName>
        <fullName evidence="2">Mug135-like C-terminal domain-containing protein</fullName>
    </recommendedName>
</protein>
<feature type="domain" description="Mug135-like C-terminal" evidence="2">
    <location>
        <begin position="77"/>
        <end position="134"/>
    </location>
</feature>
<proteinExistence type="inferred from homology"/>